<feature type="domain" description="Outer membrane lipoprotein BamD-like" evidence="4">
    <location>
        <begin position="36"/>
        <end position="228"/>
    </location>
</feature>
<dbReference type="InterPro" id="IPR039565">
    <property type="entry name" value="BamD-like"/>
</dbReference>
<keyword evidence="3" id="KW-0998">Cell outer membrane</keyword>
<dbReference type="STRING" id="760192.Halhy_2727"/>
<evidence type="ECO:0000313" key="6">
    <source>
        <dbReference type="Proteomes" id="UP000008461"/>
    </source>
</evidence>
<dbReference type="InterPro" id="IPR017689">
    <property type="entry name" value="BamD"/>
</dbReference>
<dbReference type="eggNOG" id="COG4105">
    <property type="taxonomic scope" value="Bacteria"/>
</dbReference>
<keyword evidence="5" id="KW-0449">Lipoprotein</keyword>
<dbReference type="Gene3D" id="1.25.40.10">
    <property type="entry name" value="Tetratricopeptide repeat domain"/>
    <property type="match status" value="1"/>
</dbReference>
<gene>
    <name evidence="5" type="ordered locus">Halhy_2727</name>
</gene>
<dbReference type="InterPro" id="IPR011990">
    <property type="entry name" value="TPR-like_helical_dom_sf"/>
</dbReference>
<protein>
    <submittedName>
        <fullName evidence="5">Outer membrane assembly lipoprotein YfiO</fullName>
    </submittedName>
</protein>
<keyword evidence="1" id="KW-0732">Signal</keyword>
<dbReference type="NCBIfam" id="TIGR03302">
    <property type="entry name" value="OM_YfiO"/>
    <property type="match status" value="1"/>
</dbReference>
<dbReference type="HOGENOM" id="CLU_068039_0_0_10"/>
<evidence type="ECO:0000256" key="3">
    <source>
        <dbReference type="ARBA" id="ARBA00023237"/>
    </source>
</evidence>
<reference evidence="5 6" key="1">
    <citation type="journal article" date="2011" name="Stand. Genomic Sci.">
        <title>Complete genome sequence of Haliscomenobacter hydrossis type strain (O).</title>
        <authorList>
            <consortium name="US DOE Joint Genome Institute (JGI-PGF)"/>
            <person name="Daligault H."/>
            <person name="Lapidus A."/>
            <person name="Zeytun A."/>
            <person name="Nolan M."/>
            <person name="Lucas S."/>
            <person name="Del Rio T.G."/>
            <person name="Tice H."/>
            <person name="Cheng J.F."/>
            <person name="Tapia R."/>
            <person name="Han C."/>
            <person name="Goodwin L."/>
            <person name="Pitluck S."/>
            <person name="Liolios K."/>
            <person name="Pagani I."/>
            <person name="Ivanova N."/>
            <person name="Huntemann M."/>
            <person name="Mavromatis K."/>
            <person name="Mikhailova N."/>
            <person name="Pati A."/>
            <person name="Chen A."/>
            <person name="Palaniappan K."/>
            <person name="Land M."/>
            <person name="Hauser L."/>
            <person name="Brambilla E.M."/>
            <person name="Rohde M."/>
            <person name="Verbarg S."/>
            <person name="Goker M."/>
            <person name="Bristow J."/>
            <person name="Eisen J.A."/>
            <person name="Markowitz V."/>
            <person name="Hugenholtz P."/>
            <person name="Kyrpides N.C."/>
            <person name="Klenk H.P."/>
            <person name="Woyke T."/>
        </authorList>
    </citation>
    <scope>NUCLEOTIDE SEQUENCE [LARGE SCALE GENOMIC DNA]</scope>
    <source>
        <strain evidence="6">ATCC 27775 / DSM 1100 / LMG 10767 / O</strain>
    </source>
</reference>
<reference key="2">
    <citation type="submission" date="2011-04" db="EMBL/GenBank/DDBJ databases">
        <title>Complete sequence of chromosome of Haliscomenobacter hydrossis DSM 1100.</title>
        <authorList>
            <consortium name="US DOE Joint Genome Institute (JGI-PGF)"/>
            <person name="Lucas S."/>
            <person name="Han J."/>
            <person name="Lapidus A."/>
            <person name="Bruce D."/>
            <person name="Goodwin L."/>
            <person name="Pitluck S."/>
            <person name="Peters L."/>
            <person name="Kyrpides N."/>
            <person name="Mavromatis K."/>
            <person name="Ivanova N."/>
            <person name="Ovchinnikova G."/>
            <person name="Pagani I."/>
            <person name="Daligault H."/>
            <person name="Detter J.C."/>
            <person name="Han C."/>
            <person name="Land M."/>
            <person name="Hauser L."/>
            <person name="Markowitz V."/>
            <person name="Cheng J.-F."/>
            <person name="Hugenholtz P."/>
            <person name="Woyke T."/>
            <person name="Wu D."/>
            <person name="Verbarg S."/>
            <person name="Frueling A."/>
            <person name="Brambilla E."/>
            <person name="Klenk H.-P."/>
            <person name="Eisen J.A."/>
        </authorList>
    </citation>
    <scope>NUCLEOTIDE SEQUENCE</scope>
    <source>
        <strain>DSM 1100</strain>
    </source>
</reference>
<sequence length="284" mass="33205">MEKKTTILPFLVLSLMSFLLLNGCKSEFEQIRTSGDVKNIYAKALEYYQAEEWQKSQTLLEMIIPNVRGTKEAEDVFFKYAYTFYNLQSYTSASYHFKTFANTYGASPLREESEFMSAYAQYQESPTFRLDQGNTGQAIEEFEFFVNSYPDSKRVAECNKLIDQLRSKLETKAFEEGKLYFNLRYYQSAVSSFENLLKDFPETKNAEEVRLMILRSYYDLAVNSILDKREERFKECRRLAAEFLERYPKSVSLREVQSIQDNSNKQLKLLTNVRYQNQSAGSGS</sequence>
<dbReference type="Proteomes" id="UP000008461">
    <property type="component" value="Chromosome"/>
</dbReference>
<dbReference type="AlphaFoldDB" id="F4L1W2"/>
<proteinExistence type="predicted"/>
<dbReference type="RefSeq" id="WP_013765143.1">
    <property type="nucleotide sequence ID" value="NC_015510.1"/>
</dbReference>
<evidence type="ECO:0000313" key="5">
    <source>
        <dbReference type="EMBL" id="AEE50595.1"/>
    </source>
</evidence>
<organism evidence="5 6">
    <name type="scientific">Haliscomenobacter hydrossis (strain ATCC 27775 / DSM 1100 / LMG 10767 / O)</name>
    <dbReference type="NCBI Taxonomy" id="760192"/>
    <lineage>
        <taxon>Bacteria</taxon>
        <taxon>Pseudomonadati</taxon>
        <taxon>Bacteroidota</taxon>
        <taxon>Saprospiria</taxon>
        <taxon>Saprospirales</taxon>
        <taxon>Haliscomenobacteraceae</taxon>
        <taxon>Haliscomenobacter</taxon>
    </lineage>
</organism>
<accession>F4L1W2</accession>
<name>F4L1W2_HALH1</name>
<keyword evidence="6" id="KW-1185">Reference proteome</keyword>
<dbReference type="Pfam" id="PF13525">
    <property type="entry name" value="YfiO"/>
    <property type="match status" value="1"/>
</dbReference>
<dbReference type="OrthoDB" id="9770761at2"/>
<keyword evidence="2" id="KW-0472">Membrane</keyword>
<dbReference type="EMBL" id="CP002691">
    <property type="protein sequence ID" value="AEE50595.1"/>
    <property type="molecule type" value="Genomic_DNA"/>
</dbReference>
<dbReference type="SUPFAM" id="SSF48452">
    <property type="entry name" value="TPR-like"/>
    <property type="match status" value="1"/>
</dbReference>
<evidence type="ECO:0000256" key="2">
    <source>
        <dbReference type="ARBA" id="ARBA00023136"/>
    </source>
</evidence>
<dbReference type="KEGG" id="hhy:Halhy_2727"/>
<evidence type="ECO:0000256" key="1">
    <source>
        <dbReference type="ARBA" id="ARBA00022729"/>
    </source>
</evidence>
<evidence type="ECO:0000259" key="4">
    <source>
        <dbReference type="Pfam" id="PF13525"/>
    </source>
</evidence>